<evidence type="ECO:0000256" key="3">
    <source>
        <dbReference type="ARBA" id="ARBA00022617"/>
    </source>
</evidence>
<dbReference type="GO" id="GO:0005506">
    <property type="term" value="F:iron ion binding"/>
    <property type="evidence" value="ECO:0007669"/>
    <property type="project" value="InterPro"/>
</dbReference>
<evidence type="ECO:0000256" key="8">
    <source>
        <dbReference type="PIRSR" id="PIRSR602401-1"/>
    </source>
</evidence>
<dbReference type="AlphaFoldDB" id="A0A178ZBA8"/>
<evidence type="ECO:0000256" key="1">
    <source>
        <dbReference type="ARBA" id="ARBA00001971"/>
    </source>
</evidence>
<dbReference type="InterPro" id="IPR017972">
    <property type="entry name" value="Cyt_P450_CS"/>
</dbReference>
<dbReference type="PANTHER" id="PTHR24305:SF157">
    <property type="entry name" value="N-ACETYLTRYPTOPHAN 6-HYDROXYLASE IVOC-RELATED"/>
    <property type="match status" value="1"/>
</dbReference>
<keyword evidence="5 9" id="KW-0560">Oxidoreductase</keyword>
<dbReference type="GO" id="GO:0020037">
    <property type="term" value="F:heme binding"/>
    <property type="evidence" value="ECO:0007669"/>
    <property type="project" value="InterPro"/>
</dbReference>
<dbReference type="EMBL" id="LVYI01000008">
    <property type="protein sequence ID" value="OAP56942.1"/>
    <property type="molecule type" value="Genomic_DNA"/>
</dbReference>
<keyword evidence="4 8" id="KW-0479">Metal-binding</keyword>
<comment type="similarity">
    <text evidence="2 9">Belongs to the cytochrome P450 family.</text>
</comment>
<keyword evidence="11" id="KW-1185">Reference proteome</keyword>
<dbReference type="PROSITE" id="PS00086">
    <property type="entry name" value="CYTOCHROME_P450"/>
    <property type="match status" value="1"/>
</dbReference>
<organism evidence="10 11">
    <name type="scientific">Fonsecaea erecta</name>
    <dbReference type="NCBI Taxonomy" id="1367422"/>
    <lineage>
        <taxon>Eukaryota</taxon>
        <taxon>Fungi</taxon>
        <taxon>Dikarya</taxon>
        <taxon>Ascomycota</taxon>
        <taxon>Pezizomycotina</taxon>
        <taxon>Eurotiomycetes</taxon>
        <taxon>Chaetothyriomycetidae</taxon>
        <taxon>Chaetothyriales</taxon>
        <taxon>Herpotrichiellaceae</taxon>
        <taxon>Fonsecaea</taxon>
    </lineage>
</organism>
<dbReference type="GO" id="GO:0004497">
    <property type="term" value="F:monooxygenase activity"/>
    <property type="evidence" value="ECO:0007669"/>
    <property type="project" value="UniProtKB-KW"/>
</dbReference>
<evidence type="ECO:0000256" key="7">
    <source>
        <dbReference type="ARBA" id="ARBA00023033"/>
    </source>
</evidence>
<dbReference type="OrthoDB" id="3945418at2759"/>
<proteinExistence type="inferred from homology"/>
<evidence type="ECO:0000313" key="10">
    <source>
        <dbReference type="EMBL" id="OAP56942.1"/>
    </source>
</evidence>
<dbReference type="GO" id="GO:0016705">
    <property type="term" value="F:oxidoreductase activity, acting on paired donors, with incorporation or reduction of molecular oxygen"/>
    <property type="evidence" value="ECO:0007669"/>
    <property type="project" value="InterPro"/>
</dbReference>
<keyword evidence="3 8" id="KW-0349">Heme</keyword>
<dbReference type="STRING" id="1367422.A0A178ZBA8"/>
<dbReference type="PRINTS" id="PR00463">
    <property type="entry name" value="EP450I"/>
</dbReference>
<dbReference type="Gene3D" id="1.10.630.10">
    <property type="entry name" value="Cytochrome P450"/>
    <property type="match status" value="1"/>
</dbReference>
<evidence type="ECO:0000256" key="6">
    <source>
        <dbReference type="ARBA" id="ARBA00023004"/>
    </source>
</evidence>
<dbReference type="PANTHER" id="PTHR24305">
    <property type="entry name" value="CYTOCHROME P450"/>
    <property type="match status" value="1"/>
</dbReference>
<reference evidence="10 11" key="1">
    <citation type="submission" date="2016-04" db="EMBL/GenBank/DDBJ databases">
        <title>Draft genome of Fonsecaea erecta CBS 125763.</title>
        <authorList>
            <person name="Weiss V.A."/>
            <person name="Vicente V.A."/>
            <person name="Raittz R.T."/>
            <person name="Moreno L.F."/>
            <person name="De Souza E.M."/>
            <person name="Pedrosa F.O."/>
            <person name="Steffens M.B."/>
            <person name="Faoro H."/>
            <person name="Tadra-Sfeir M.Z."/>
            <person name="Najafzadeh M.J."/>
            <person name="Felipe M.S."/>
            <person name="Teixeira M."/>
            <person name="Sun J."/>
            <person name="Xi L."/>
            <person name="Gomes R."/>
            <person name="De Azevedo C.M."/>
            <person name="Salgado C.G."/>
            <person name="Da Silva M.B."/>
            <person name="Nascimento M.F."/>
            <person name="Queiroz-Telles F."/>
            <person name="Attili D.S."/>
            <person name="Gorbushina A."/>
        </authorList>
    </citation>
    <scope>NUCLEOTIDE SEQUENCE [LARGE SCALE GENOMIC DNA]</scope>
    <source>
        <strain evidence="10 11">CBS 125763</strain>
    </source>
</reference>
<evidence type="ECO:0000256" key="9">
    <source>
        <dbReference type="RuleBase" id="RU000461"/>
    </source>
</evidence>
<dbReference type="PRINTS" id="PR00385">
    <property type="entry name" value="P450"/>
</dbReference>
<dbReference type="GeneID" id="30013222"/>
<dbReference type="CDD" id="cd11062">
    <property type="entry name" value="CYP58-like"/>
    <property type="match status" value="1"/>
</dbReference>
<dbReference type="InterPro" id="IPR002401">
    <property type="entry name" value="Cyt_P450_E_grp-I"/>
</dbReference>
<dbReference type="Proteomes" id="UP000078343">
    <property type="component" value="Unassembled WGS sequence"/>
</dbReference>
<protein>
    <recommendedName>
        <fullName evidence="12">Cytochrome P450</fullName>
    </recommendedName>
</protein>
<dbReference type="RefSeq" id="XP_018690309.1">
    <property type="nucleotide sequence ID" value="XM_018840562.1"/>
</dbReference>
<evidence type="ECO:0008006" key="12">
    <source>
        <dbReference type="Google" id="ProtNLM"/>
    </source>
</evidence>
<dbReference type="InterPro" id="IPR036396">
    <property type="entry name" value="Cyt_P450_sf"/>
</dbReference>
<name>A0A178ZBA8_9EURO</name>
<keyword evidence="7 9" id="KW-0503">Monooxygenase</keyword>
<dbReference type="InterPro" id="IPR001128">
    <property type="entry name" value="Cyt_P450"/>
</dbReference>
<gene>
    <name evidence="10" type="ORF">AYL99_09054</name>
</gene>
<sequence>MRAQIDEIKAKRAKGEKPLAEAGAAQTTIFDSILDSDLPDAEKENERLWHEAQVMCIAGTETTAWTLSVLSFYLLSNPEVMRKLRGELELAMPDVSANSVEIKDLEKLPYLTAVIQVSLRLSFGVSTRLQRLCPDEAPVFDDGETRWRVPANTPVGMSCGLVHLNPDIFPSPLEFTTDRWLRDPQLGRYLCSFSRGTRQCIGINMAYAQLYLCVAGIFRGYGGPGNAGPLGYLELFETTHEEVEIQYDLFMPFPRPRSKRSRVVVR</sequence>
<feature type="binding site" description="axial binding residue" evidence="8">
    <location>
        <position position="200"/>
    </location>
    <ligand>
        <name>heme</name>
        <dbReference type="ChEBI" id="CHEBI:30413"/>
    </ligand>
    <ligandPart>
        <name>Fe</name>
        <dbReference type="ChEBI" id="CHEBI:18248"/>
    </ligandPart>
</feature>
<evidence type="ECO:0000256" key="4">
    <source>
        <dbReference type="ARBA" id="ARBA00022723"/>
    </source>
</evidence>
<evidence type="ECO:0000256" key="5">
    <source>
        <dbReference type="ARBA" id="ARBA00023002"/>
    </source>
</evidence>
<dbReference type="SUPFAM" id="SSF48264">
    <property type="entry name" value="Cytochrome P450"/>
    <property type="match status" value="1"/>
</dbReference>
<dbReference type="Pfam" id="PF00067">
    <property type="entry name" value="p450"/>
    <property type="match status" value="1"/>
</dbReference>
<comment type="cofactor">
    <cofactor evidence="1 8">
        <name>heme</name>
        <dbReference type="ChEBI" id="CHEBI:30413"/>
    </cofactor>
</comment>
<keyword evidence="6 8" id="KW-0408">Iron</keyword>
<dbReference type="InterPro" id="IPR050121">
    <property type="entry name" value="Cytochrome_P450_monoxygenase"/>
</dbReference>
<accession>A0A178ZBA8</accession>
<evidence type="ECO:0000256" key="2">
    <source>
        <dbReference type="ARBA" id="ARBA00010617"/>
    </source>
</evidence>
<evidence type="ECO:0000313" key="11">
    <source>
        <dbReference type="Proteomes" id="UP000078343"/>
    </source>
</evidence>
<comment type="caution">
    <text evidence="10">The sequence shown here is derived from an EMBL/GenBank/DDBJ whole genome shotgun (WGS) entry which is preliminary data.</text>
</comment>